<dbReference type="CDD" id="cd02021">
    <property type="entry name" value="GntK"/>
    <property type="match status" value="1"/>
</dbReference>
<dbReference type="InterPro" id="IPR006001">
    <property type="entry name" value="Therm_gnt_kin"/>
</dbReference>
<evidence type="ECO:0000256" key="10">
    <source>
        <dbReference type="SAM" id="MobiDB-lite"/>
    </source>
</evidence>
<evidence type="ECO:0000256" key="9">
    <source>
        <dbReference type="RuleBase" id="RU363066"/>
    </source>
</evidence>
<dbReference type="PANTHER" id="PTHR43442">
    <property type="entry name" value="GLUCONOKINASE-RELATED"/>
    <property type="match status" value="1"/>
</dbReference>
<evidence type="ECO:0000256" key="7">
    <source>
        <dbReference type="ARBA" id="ARBA00022840"/>
    </source>
</evidence>
<evidence type="ECO:0000256" key="6">
    <source>
        <dbReference type="ARBA" id="ARBA00022777"/>
    </source>
</evidence>
<comment type="catalytic activity">
    <reaction evidence="8 9">
        <text>D-gluconate + ATP = 6-phospho-D-gluconate + ADP + H(+)</text>
        <dbReference type="Rhea" id="RHEA:19433"/>
        <dbReference type="ChEBI" id="CHEBI:15378"/>
        <dbReference type="ChEBI" id="CHEBI:18391"/>
        <dbReference type="ChEBI" id="CHEBI:30616"/>
        <dbReference type="ChEBI" id="CHEBI:58759"/>
        <dbReference type="ChEBI" id="CHEBI:456216"/>
        <dbReference type="EC" id="2.7.1.12"/>
    </reaction>
</comment>
<evidence type="ECO:0000256" key="5">
    <source>
        <dbReference type="ARBA" id="ARBA00022741"/>
    </source>
</evidence>
<evidence type="ECO:0000256" key="4">
    <source>
        <dbReference type="ARBA" id="ARBA00022679"/>
    </source>
</evidence>
<organism evidence="11 12">
    <name type="scientific">Ambrosiozyma monospora</name>
    <name type="common">Yeast</name>
    <name type="synonym">Endomycopsis monosporus</name>
    <dbReference type="NCBI Taxonomy" id="43982"/>
    <lineage>
        <taxon>Eukaryota</taxon>
        <taxon>Fungi</taxon>
        <taxon>Dikarya</taxon>
        <taxon>Ascomycota</taxon>
        <taxon>Saccharomycotina</taxon>
        <taxon>Pichiomycetes</taxon>
        <taxon>Pichiales</taxon>
        <taxon>Pichiaceae</taxon>
        <taxon>Ambrosiozyma</taxon>
    </lineage>
</organism>
<dbReference type="PANTHER" id="PTHR43442:SF3">
    <property type="entry name" value="GLUCONOKINASE-RELATED"/>
    <property type="match status" value="1"/>
</dbReference>
<dbReference type="GO" id="GO:0046316">
    <property type="term" value="F:gluconokinase activity"/>
    <property type="evidence" value="ECO:0007669"/>
    <property type="project" value="UniProtKB-EC"/>
</dbReference>
<dbReference type="SUPFAM" id="SSF52540">
    <property type="entry name" value="P-loop containing nucleoside triphosphate hydrolases"/>
    <property type="match status" value="1"/>
</dbReference>
<dbReference type="InterPro" id="IPR027417">
    <property type="entry name" value="P-loop_NTPase"/>
</dbReference>
<dbReference type="Proteomes" id="UP001165063">
    <property type="component" value="Unassembled WGS sequence"/>
</dbReference>
<comment type="caution">
    <text evidence="11">The sequence shown here is derived from an EMBL/GenBank/DDBJ whole genome shotgun (WGS) entry which is preliminary data.</text>
</comment>
<dbReference type="GO" id="GO:0005524">
    <property type="term" value="F:ATP binding"/>
    <property type="evidence" value="ECO:0007669"/>
    <property type="project" value="UniProtKB-KW"/>
</dbReference>
<dbReference type="OrthoDB" id="275177at2759"/>
<keyword evidence="6 9" id="KW-0418">Kinase</keyword>
<comment type="pathway">
    <text evidence="1 9">Carbohydrate acid metabolism; D-gluconate degradation.</text>
</comment>
<keyword evidence="5 9" id="KW-0547">Nucleotide-binding</keyword>
<dbReference type="GO" id="GO:0005737">
    <property type="term" value="C:cytoplasm"/>
    <property type="evidence" value="ECO:0007669"/>
    <property type="project" value="TreeGrafter"/>
</dbReference>
<evidence type="ECO:0000313" key="11">
    <source>
        <dbReference type="EMBL" id="GMG39939.1"/>
    </source>
</evidence>
<reference evidence="11" key="1">
    <citation type="submission" date="2023-04" db="EMBL/GenBank/DDBJ databases">
        <title>Ambrosiozyma monospora NBRC 1965.</title>
        <authorList>
            <person name="Ichikawa N."/>
            <person name="Sato H."/>
            <person name="Tonouchi N."/>
        </authorList>
    </citation>
    <scope>NUCLEOTIDE SEQUENCE</scope>
    <source>
        <strain evidence="11">NBRC 1965</strain>
    </source>
</reference>
<dbReference type="GO" id="GO:0005975">
    <property type="term" value="P:carbohydrate metabolic process"/>
    <property type="evidence" value="ECO:0007669"/>
    <property type="project" value="InterPro"/>
</dbReference>
<protein>
    <recommendedName>
        <fullName evidence="3 9">Gluconokinase</fullName>
        <ecNumber evidence="3 9">2.7.1.12</ecNumber>
    </recommendedName>
</protein>
<keyword evidence="4 9" id="KW-0808">Transferase</keyword>
<evidence type="ECO:0000313" key="12">
    <source>
        <dbReference type="Proteomes" id="UP001165063"/>
    </source>
</evidence>
<dbReference type="Gene3D" id="3.40.50.300">
    <property type="entry name" value="P-loop containing nucleotide triphosphate hydrolases"/>
    <property type="match status" value="1"/>
</dbReference>
<sequence>MVQQSTHRIIFVGGTAGCGKSTIGELLTETLNSQPSSISDDNNKDKTGKLAISPELGSNSTQSSVFIEGDKYHPQANIDKMGHGIPLNDDDRWGWLENLGKLACQQSAQYENVIVSCSMLKLAYRDLLRKTIHSGSDDIGVEVFMFLLYNDYQVIYDRMTRREGHFMKAEMLKSQFADLELPDLTKEHNCFKVDCNEDSPDIITSKVLKIIESSIHES</sequence>
<comment type="similarity">
    <text evidence="2 9">Belongs to the gluconokinase GntK/GntV family.</text>
</comment>
<gene>
    <name evidence="11" type="ORF">Amon01_000575500</name>
</gene>
<dbReference type="EMBL" id="BSXU01003336">
    <property type="protein sequence ID" value="GMG39939.1"/>
    <property type="molecule type" value="Genomic_DNA"/>
</dbReference>
<evidence type="ECO:0000256" key="1">
    <source>
        <dbReference type="ARBA" id="ARBA00004875"/>
    </source>
</evidence>
<keyword evidence="7 9" id="KW-0067">ATP-binding</keyword>
<dbReference type="AlphaFoldDB" id="A0A9W7DH55"/>
<dbReference type="EC" id="2.7.1.12" evidence="3 9"/>
<keyword evidence="12" id="KW-1185">Reference proteome</keyword>
<accession>A0A9W7DH55</accession>
<evidence type="ECO:0000256" key="8">
    <source>
        <dbReference type="ARBA" id="ARBA00048090"/>
    </source>
</evidence>
<evidence type="ECO:0000256" key="2">
    <source>
        <dbReference type="ARBA" id="ARBA00008420"/>
    </source>
</evidence>
<evidence type="ECO:0000256" key="3">
    <source>
        <dbReference type="ARBA" id="ARBA00012054"/>
    </source>
</evidence>
<proteinExistence type="inferred from homology"/>
<feature type="region of interest" description="Disordered" evidence="10">
    <location>
        <begin position="33"/>
        <end position="61"/>
    </location>
</feature>
<dbReference type="NCBIfam" id="TIGR01313">
    <property type="entry name" value="therm_gnt_kin"/>
    <property type="match status" value="1"/>
</dbReference>
<name>A0A9W7DH55_AMBMO</name>